<keyword evidence="3 8" id="KW-0812">Transmembrane</keyword>
<accession>A0A8J2Q4D6</accession>
<reference evidence="9" key="1">
    <citation type="submission" date="2021-06" db="EMBL/GenBank/DDBJ databases">
        <authorList>
            <person name="Hodson N. C."/>
            <person name="Mongue J. A."/>
            <person name="Jaron S. K."/>
        </authorList>
    </citation>
    <scope>NUCLEOTIDE SEQUENCE</scope>
</reference>
<evidence type="ECO:0000256" key="6">
    <source>
        <dbReference type="ARBA" id="ARBA00023170"/>
    </source>
</evidence>
<keyword evidence="7" id="KW-0325">Glycoprotein</keyword>
<evidence type="ECO:0000256" key="7">
    <source>
        <dbReference type="ARBA" id="ARBA00023180"/>
    </source>
</evidence>
<dbReference type="InterPro" id="IPR052192">
    <property type="entry name" value="Insect_Ionotropic_Sensory_Rcpt"/>
</dbReference>
<evidence type="ECO:0000256" key="3">
    <source>
        <dbReference type="ARBA" id="ARBA00022692"/>
    </source>
</evidence>
<evidence type="ECO:0000256" key="4">
    <source>
        <dbReference type="ARBA" id="ARBA00022989"/>
    </source>
</evidence>
<keyword evidence="5 8" id="KW-0472">Membrane</keyword>
<dbReference type="AlphaFoldDB" id="A0A8J2Q4D6"/>
<keyword evidence="10" id="KW-1185">Reference proteome</keyword>
<dbReference type="PANTHER" id="PTHR42643">
    <property type="entry name" value="IONOTROPIC RECEPTOR 20A-RELATED"/>
    <property type="match status" value="1"/>
</dbReference>
<sequence length="462" mass="53260">MSLIHLSGQDETSKKFNAPAISSKILQGSSHLTSIRNQNFHAAIIDLQPHVILDADQRPKLGMIYAFYKEVFETYNLTSTLRIGLPSSSKMSNGTWNGFIGELVNGKLDIFCCMSQIWIRYEAMDFSTPVFQAPVKGYLARPKLHVKWLAILYPFSYTVWFLVLLILFGSMPLFYIHLTIKHSNEYRVSVSHAIYTAIMLPYSALFQESRTIPPSVEVLMFATIFYSVIIRIFYTSNLIMFLTFPDPEPIPKTLEELSNREDYKIYSMRFEGAASEIYLNQTKVKAFVKIRKRQIFEPDHTKCMHAALFQEKTVCIGWPIIAEPVIVKNLTLNTIFNPFRSTPSEFSTAVSFAFPKNFKYFKEFNSIISWSVGTGLFPKFKLDATNYLQKNGREWLRQNQDSSIYRTLKHLTEDSIFTRTKPFGLENFRFSFVCSLVGLSLATFALLVELVPWLYIRLGFVK</sequence>
<comment type="caution">
    <text evidence="9">The sequence shown here is derived from an EMBL/GenBank/DDBJ whole genome shotgun (WGS) entry which is preliminary data.</text>
</comment>
<feature type="transmembrane region" description="Helical" evidence="8">
    <location>
        <begin position="188"/>
        <end position="206"/>
    </location>
</feature>
<evidence type="ECO:0000256" key="1">
    <source>
        <dbReference type="ARBA" id="ARBA00004651"/>
    </source>
</evidence>
<name>A0A8J2Q4D6_9HEXA</name>
<evidence type="ECO:0000313" key="10">
    <source>
        <dbReference type="Proteomes" id="UP000708208"/>
    </source>
</evidence>
<feature type="transmembrane region" description="Helical" evidence="8">
    <location>
        <begin position="151"/>
        <end position="176"/>
    </location>
</feature>
<dbReference type="OrthoDB" id="5984008at2759"/>
<keyword evidence="6" id="KW-0675">Receptor</keyword>
<proteinExistence type="predicted"/>
<dbReference type="EMBL" id="CAJVCH010568655">
    <property type="protein sequence ID" value="CAG7833131.1"/>
    <property type="molecule type" value="Genomic_DNA"/>
</dbReference>
<feature type="transmembrane region" description="Helical" evidence="8">
    <location>
        <begin position="430"/>
        <end position="456"/>
    </location>
</feature>
<keyword evidence="4 8" id="KW-1133">Transmembrane helix</keyword>
<evidence type="ECO:0000256" key="2">
    <source>
        <dbReference type="ARBA" id="ARBA00022475"/>
    </source>
</evidence>
<organism evidence="9 10">
    <name type="scientific">Allacma fusca</name>
    <dbReference type="NCBI Taxonomy" id="39272"/>
    <lineage>
        <taxon>Eukaryota</taxon>
        <taxon>Metazoa</taxon>
        <taxon>Ecdysozoa</taxon>
        <taxon>Arthropoda</taxon>
        <taxon>Hexapoda</taxon>
        <taxon>Collembola</taxon>
        <taxon>Symphypleona</taxon>
        <taxon>Sminthuridae</taxon>
        <taxon>Allacma</taxon>
    </lineage>
</organism>
<dbReference type="GO" id="GO:0005886">
    <property type="term" value="C:plasma membrane"/>
    <property type="evidence" value="ECO:0007669"/>
    <property type="project" value="UniProtKB-SubCell"/>
</dbReference>
<comment type="subcellular location">
    <subcellularLocation>
        <location evidence="1">Cell membrane</location>
        <topology evidence="1">Multi-pass membrane protein</topology>
    </subcellularLocation>
</comment>
<keyword evidence="2" id="KW-1003">Cell membrane</keyword>
<dbReference type="PANTHER" id="PTHR42643:SF24">
    <property type="entry name" value="IONOTROPIC RECEPTOR 60A"/>
    <property type="match status" value="1"/>
</dbReference>
<feature type="transmembrane region" description="Helical" evidence="8">
    <location>
        <begin position="218"/>
        <end position="244"/>
    </location>
</feature>
<gene>
    <name evidence="9" type="ORF">AFUS01_LOCUS42777</name>
</gene>
<evidence type="ECO:0000256" key="5">
    <source>
        <dbReference type="ARBA" id="ARBA00023136"/>
    </source>
</evidence>
<evidence type="ECO:0000256" key="8">
    <source>
        <dbReference type="SAM" id="Phobius"/>
    </source>
</evidence>
<evidence type="ECO:0008006" key="11">
    <source>
        <dbReference type="Google" id="ProtNLM"/>
    </source>
</evidence>
<dbReference type="Proteomes" id="UP000708208">
    <property type="component" value="Unassembled WGS sequence"/>
</dbReference>
<protein>
    <recommendedName>
        <fullName evidence="11">Ionotropic receptor</fullName>
    </recommendedName>
</protein>
<evidence type="ECO:0000313" key="9">
    <source>
        <dbReference type="EMBL" id="CAG7833131.1"/>
    </source>
</evidence>